<evidence type="ECO:0000256" key="3">
    <source>
        <dbReference type="ARBA" id="ARBA00022729"/>
    </source>
</evidence>
<evidence type="ECO:0000313" key="6">
    <source>
        <dbReference type="EMBL" id="KAI1882542.1"/>
    </source>
</evidence>
<sequence>WLQTLARPRRRKAASASLTSENTTPDEHRKARHNLSCFFLSWFLPVQRSGHCFRTMARLLSLMLHLTVLMDSAIHTLSVEGDQLPDITDQAFIDMCVKAHNEHRSSVNPPASNMRYMTWDEALAKSARAWARNCDFTHNPRLNVQGQLHPKFHPVGENLWVGENIRAFTAKTAIQKWYDEVTDFSYSTLDCTPKKMCGHYNQVVWADSYKVGCAVHICPNGINKFVTKKYAIFVCNYGEAGNVKGVQPYKTGGACSQCSGDRCENKLCHNSKRDESKSNQTWTPELPNSSAPHTALSLTLLLISAGLLGLHILYPNLLA</sequence>
<organism evidence="6 7">
    <name type="scientific">Albula goreensis</name>
    <dbReference type="NCBI Taxonomy" id="1534307"/>
    <lineage>
        <taxon>Eukaryota</taxon>
        <taxon>Metazoa</taxon>
        <taxon>Chordata</taxon>
        <taxon>Craniata</taxon>
        <taxon>Vertebrata</taxon>
        <taxon>Euteleostomi</taxon>
        <taxon>Actinopterygii</taxon>
        <taxon>Neopterygii</taxon>
        <taxon>Teleostei</taxon>
        <taxon>Albuliformes</taxon>
        <taxon>Albulidae</taxon>
        <taxon>Albula</taxon>
    </lineage>
</organism>
<comment type="caution">
    <text evidence="6">The sequence shown here is derived from an EMBL/GenBank/DDBJ whole genome shotgun (WGS) entry which is preliminary data.</text>
</comment>
<dbReference type="AlphaFoldDB" id="A0A8T3CGV2"/>
<dbReference type="InterPro" id="IPR014044">
    <property type="entry name" value="CAP_dom"/>
</dbReference>
<accession>A0A8T3CGV2</accession>
<evidence type="ECO:0000256" key="2">
    <source>
        <dbReference type="ARBA" id="ARBA00009923"/>
    </source>
</evidence>
<dbReference type="EMBL" id="JAERUA010000025">
    <property type="protein sequence ID" value="KAI1882542.1"/>
    <property type="molecule type" value="Genomic_DNA"/>
</dbReference>
<evidence type="ECO:0000313" key="7">
    <source>
        <dbReference type="Proteomes" id="UP000829720"/>
    </source>
</evidence>
<dbReference type="InterPro" id="IPR034121">
    <property type="entry name" value="SCP_GLIPR-1-like"/>
</dbReference>
<dbReference type="InterPro" id="IPR001283">
    <property type="entry name" value="CRISP-related"/>
</dbReference>
<protein>
    <recommendedName>
        <fullName evidence="5">SCP domain-containing protein</fullName>
    </recommendedName>
</protein>
<dbReference type="GO" id="GO:0016020">
    <property type="term" value="C:membrane"/>
    <property type="evidence" value="ECO:0007669"/>
    <property type="project" value="UniProtKB-SubCell"/>
</dbReference>
<feature type="non-terminal residue" evidence="6">
    <location>
        <position position="319"/>
    </location>
</feature>
<reference evidence="6" key="1">
    <citation type="submission" date="2021-01" db="EMBL/GenBank/DDBJ databases">
        <authorList>
            <person name="Zahm M."/>
            <person name="Roques C."/>
            <person name="Cabau C."/>
            <person name="Klopp C."/>
            <person name="Donnadieu C."/>
            <person name="Jouanno E."/>
            <person name="Lampietro C."/>
            <person name="Louis A."/>
            <person name="Herpin A."/>
            <person name="Echchiki A."/>
            <person name="Berthelot C."/>
            <person name="Parey E."/>
            <person name="Roest-Crollius H."/>
            <person name="Braasch I."/>
            <person name="Postlethwait J."/>
            <person name="Bobe J."/>
            <person name="Montfort J."/>
            <person name="Bouchez O."/>
            <person name="Begum T."/>
            <person name="Mejri S."/>
            <person name="Adams A."/>
            <person name="Chen W.-J."/>
            <person name="Guiguen Y."/>
        </authorList>
    </citation>
    <scope>NUCLEOTIDE SEQUENCE</scope>
    <source>
        <tissue evidence="6">Blood</tissue>
    </source>
</reference>
<name>A0A8T3CGV2_9TELE</name>
<comment type="subcellular location">
    <subcellularLocation>
        <location evidence="1">Membrane</location>
    </subcellularLocation>
</comment>
<evidence type="ECO:0000259" key="5">
    <source>
        <dbReference type="SMART" id="SM00198"/>
    </source>
</evidence>
<gene>
    <name evidence="6" type="ORF">AGOR_G00251820</name>
</gene>
<dbReference type="Proteomes" id="UP000829720">
    <property type="component" value="Unassembled WGS sequence"/>
</dbReference>
<keyword evidence="7" id="KW-1185">Reference proteome</keyword>
<dbReference type="SUPFAM" id="SSF55797">
    <property type="entry name" value="PR-1-like"/>
    <property type="match status" value="1"/>
</dbReference>
<evidence type="ECO:0000256" key="4">
    <source>
        <dbReference type="ARBA" id="ARBA00023136"/>
    </source>
</evidence>
<comment type="similarity">
    <text evidence="2">Belongs to the CRISP family.</text>
</comment>
<evidence type="ECO:0000256" key="1">
    <source>
        <dbReference type="ARBA" id="ARBA00004370"/>
    </source>
</evidence>
<dbReference type="Gene3D" id="3.40.33.10">
    <property type="entry name" value="CAP"/>
    <property type="match status" value="1"/>
</dbReference>
<feature type="domain" description="SCP" evidence="5">
    <location>
        <begin position="91"/>
        <end position="245"/>
    </location>
</feature>
<dbReference type="SMART" id="SM00198">
    <property type="entry name" value="SCP"/>
    <property type="match status" value="1"/>
</dbReference>
<dbReference type="PRINTS" id="PR00837">
    <property type="entry name" value="V5TPXLIKE"/>
</dbReference>
<dbReference type="CDD" id="cd05385">
    <property type="entry name" value="CAP_GLIPR1-like"/>
    <property type="match status" value="1"/>
</dbReference>
<keyword evidence="4" id="KW-0472">Membrane</keyword>
<dbReference type="Pfam" id="PF00188">
    <property type="entry name" value="CAP"/>
    <property type="match status" value="1"/>
</dbReference>
<dbReference type="PANTHER" id="PTHR10334">
    <property type="entry name" value="CYSTEINE-RICH SECRETORY PROTEIN-RELATED"/>
    <property type="match status" value="1"/>
</dbReference>
<dbReference type="FunFam" id="3.40.33.10:FF:000008">
    <property type="entry name" value="GLI pathogenesis-related 1 (Glioma)"/>
    <property type="match status" value="1"/>
</dbReference>
<dbReference type="InterPro" id="IPR035940">
    <property type="entry name" value="CAP_sf"/>
</dbReference>
<keyword evidence="3" id="KW-0732">Signal</keyword>
<proteinExistence type="inferred from homology"/>
<dbReference type="OrthoDB" id="43654at2759"/>